<dbReference type="FunFam" id="1.20.1740.10:FF:000039">
    <property type="entry name" value="Neutral amino acid transporter (Eurofung)"/>
    <property type="match status" value="1"/>
</dbReference>
<name>A0A100IHE6_ASPNG</name>
<dbReference type="GO" id="GO:0015179">
    <property type="term" value="F:L-amino acid transmembrane transporter activity"/>
    <property type="evidence" value="ECO:0007669"/>
    <property type="project" value="TreeGrafter"/>
</dbReference>
<evidence type="ECO:0000256" key="3">
    <source>
        <dbReference type="ARBA" id="ARBA00022692"/>
    </source>
</evidence>
<dbReference type="PANTHER" id="PTHR22950">
    <property type="entry name" value="AMINO ACID TRANSPORTER"/>
    <property type="match status" value="1"/>
</dbReference>
<keyword evidence="3 6" id="KW-0812">Transmembrane</keyword>
<feature type="transmembrane region" description="Helical" evidence="6">
    <location>
        <begin position="386"/>
        <end position="407"/>
    </location>
</feature>
<feature type="transmembrane region" description="Helical" evidence="6">
    <location>
        <begin position="61"/>
        <end position="82"/>
    </location>
</feature>
<keyword evidence="4 6" id="KW-1133">Transmembrane helix</keyword>
<evidence type="ECO:0000256" key="4">
    <source>
        <dbReference type="ARBA" id="ARBA00022989"/>
    </source>
</evidence>
<gene>
    <name evidence="8" type="ORF">ABL_04055</name>
</gene>
<dbReference type="GO" id="GO:0016020">
    <property type="term" value="C:membrane"/>
    <property type="evidence" value="ECO:0007669"/>
    <property type="project" value="UniProtKB-SubCell"/>
</dbReference>
<protein>
    <submittedName>
        <fullName evidence="8">Pc16g01800</fullName>
    </submittedName>
</protein>
<feature type="transmembrane region" description="Helical" evidence="6">
    <location>
        <begin position="169"/>
        <end position="190"/>
    </location>
</feature>
<dbReference type="VEuPathDB" id="FungiDB:ATCC64974_75040"/>
<feature type="transmembrane region" description="Helical" evidence="6">
    <location>
        <begin position="238"/>
        <end position="259"/>
    </location>
</feature>
<dbReference type="VEuPathDB" id="FungiDB:M747DRAFT_368469"/>
<dbReference type="OMA" id="SEMVLYT"/>
<feature type="transmembrane region" description="Helical" evidence="6">
    <location>
        <begin position="197"/>
        <end position="218"/>
    </location>
</feature>
<dbReference type="Gene3D" id="1.20.1740.10">
    <property type="entry name" value="Amino acid/polyamine transporter I"/>
    <property type="match status" value="1"/>
</dbReference>
<dbReference type="VEuPathDB" id="FungiDB:ASPNIDRAFT2_1109943"/>
<dbReference type="InterPro" id="IPR013057">
    <property type="entry name" value="AA_transpt_TM"/>
</dbReference>
<proteinExistence type="inferred from homology"/>
<reference evidence="9" key="1">
    <citation type="journal article" date="2016" name="Genome Announc.">
        <title>Draft genome sequence of Aspergillus niger strain An76.</title>
        <authorList>
            <person name="Gong W."/>
            <person name="Cheng Z."/>
            <person name="Zhang H."/>
            <person name="Liu L."/>
            <person name="Gao P."/>
            <person name="Wang L."/>
        </authorList>
    </citation>
    <scope>NUCLEOTIDE SEQUENCE [LARGE SCALE GENOMIC DNA]</scope>
    <source>
        <strain evidence="9">An76</strain>
    </source>
</reference>
<feature type="transmembrane region" description="Helical" evidence="6">
    <location>
        <begin position="94"/>
        <end position="115"/>
    </location>
</feature>
<evidence type="ECO:0000256" key="5">
    <source>
        <dbReference type="ARBA" id="ARBA00023136"/>
    </source>
</evidence>
<feature type="transmembrane region" description="Helical" evidence="6">
    <location>
        <begin position="419"/>
        <end position="444"/>
    </location>
</feature>
<evidence type="ECO:0000256" key="6">
    <source>
        <dbReference type="SAM" id="Phobius"/>
    </source>
</evidence>
<evidence type="ECO:0000256" key="2">
    <source>
        <dbReference type="ARBA" id="ARBA00008066"/>
    </source>
</evidence>
<feature type="transmembrane region" description="Helical" evidence="6">
    <location>
        <begin position="140"/>
        <end position="163"/>
    </location>
</feature>
<dbReference type="EMBL" id="BCMY01000006">
    <property type="protein sequence ID" value="GAQ41296.1"/>
    <property type="molecule type" value="Genomic_DNA"/>
</dbReference>
<dbReference type="Proteomes" id="UP000068243">
    <property type="component" value="Unassembled WGS sequence"/>
</dbReference>
<keyword evidence="5 6" id="KW-0472">Membrane</keyword>
<comment type="subcellular location">
    <subcellularLocation>
        <location evidence="1">Membrane</location>
        <topology evidence="1">Multi-pass membrane protein</topology>
    </subcellularLocation>
</comment>
<dbReference type="Pfam" id="PF01490">
    <property type="entry name" value="Aa_trans"/>
    <property type="match status" value="1"/>
</dbReference>
<dbReference type="AlphaFoldDB" id="A0A100IHE6"/>
<feature type="transmembrane region" description="Helical" evidence="6">
    <location>
        <begin position="353"/>
        <end position="374"/>
    </location>
</feature>
<accession>A0A100IHE6</accession>
<feature type="transmembrane region" description="Helical" evidence="6">
    <location>
        <begin position="313"/>
        <end position="332"/>
    </location>
</feature>
<evidence type="ECO:0000259" key="7">
    <source>
        <dbReference type="Pfam" id="PF01490"/>
    </source>
</evidence>
<sequence length="466" mass="50879">MTWHAFQRRAGVVTSWPCENSLESWKAESDRPTTMSQTHTNCEGEDLFGDETGLEVKYKTLTWWQAGMIMIAETISLGILALPKVLATLGLLPGIAVIIGVGVLTTYTGLVIGEFKRRYAQTHSMADAGRILWGRTSCEILGAAQLIFFIFIMASHILTFSIMVSVLTGYSGCTVLFSVAGGLLSIVFTIPRRLESLSFLSSISFASVLGAVFVSMVGASFNKTSPIQTSLPPTFHDIVIAIANVVFAYAGHVAFFAFFSELRDVKDYPRALALLQVSEVTLYTVTAIVLYLLVGKDIASPSLNSVSPLFRKISYGIAIPTIVIAGVVNAHVAVKSIYLRMFHGSNAMHSRSFGAISLWIAVCATLWFLVWVLAESIPVFNDILGLTSSLFASWFTFSLPGVFWLYLNVPGRPLSWKQTILIGFNCINVIIGLVICIVGVYSSIRSVQSNLSENAVRRRFSCADNS</sequence>
<evidence type="ECO:0000313" key="9">
    <source>
        <dbReference type="Proteomes" id="UP000068243"/>
    </source>
</evidence>
<dbReference type="PANTHER" id="PTHR22950:SF479">
    <property type="entry name" value="AMINO ACID TRANSPORTER (EUROFUNG)-RELATED"/>
    <property type="match status" value="1"/>
</dbReference>
<dbReference type="OrthoDB" id="40134at2759"/>
<evidence type="ECO:0000256" key="1">
    <source>
        <dbReference type="ARBA" id="ARBA00004141"/>
    </source>
</evidence>
<comment type="similarity">
    <text evidence="2">Belongs to the amino acid/polyamine transporter 2 family.</text>
</comment>
<feature type="transmembrane region" description="Helical" evidence="6">
    <location>
        <begin position="271"/>
        <end position="293"/>
    </location>
</feature>
<organism evidence="8 9">
    <name type="scientific">Aspergillus niger</name>
    <dbReference type="NCBI Taxonomy" id="5061"/>
    <lineage>
        <taxon>Eukaryota</taxon>
        <taxon>Fungi</taxon>
        <taxon>Dikarya</taxon>
        <taxon>Ascomycota</taxon>
        <taxon>Pezizomycotina</taxon>
        <taxon>Eurotiomycetes</taxon>
        <taxon>Eurotiomycetidae</taxon>
        <taxon>Eurotiales</taxon>
        <taxon>Aspergillaceae</taxon>
        <taxon>Aspergillus</taxon>
        <taxon>Aspergillus subgen. Circumdati</taxon>
    </lineage>
</organism>
<feature type="domain" description="Amino acid transporter transmembrane" evidence="7">
    <location>
        <begin position="60"/>
        <end position="444"/>
    </location>
</feature>
<comment type="caution">
    <text evidence="8">The sequence shown here is derived from an EMBL/GenBank/DDBJ whole genome shotgun (WGS) entry which is preliminary data.</text>
</comment>
<dbReference type="VEuPathDB" id="FungiDB:An03g05360"/>
<evidence type="ECO:0000313" key="8">
    <source>
        <dbReference type="EMBL" id="GAQ41296.1"/>
    </source>
</evidence>